<dbReference type="EMBL" id="NSKE01000008">
    <property type="protein sequence ID" value="PAU93500.1"/>
    <property type="molecule type" value="Genomic_DNA"/>
</dbReference>
<proteinExistence type="predicted"/>
<dbReference type="Proteomes" id="UP000218831">
    <property type="component" value="Unassembled WGS sequence"/>
</dbReference>
<name>A0A2A2G8K0_9BACT</name>
<evidence type="ECO:0000313" key="1">
    <source>
        <dbReference type="EMBL" id="PAU93500.1"/>
    </source>
</evidence>
<comment type="caution">
    <text evidence="1">The sequence shown here is derived from an EMBL/GenBank/DDBJ whole genome shotgun (WGS) entry which is preliminary data.</text>
</comment>
<evidence type="ECO:0008006" key="3">
    <source>
        <dbReference type="Google" id="ProtNLM"/>
    </source>
</evidence>
<dbReference type="OrthoDB" id="1525079at2"/>
<sequence>MRSMFSLEEVGEMLDMKTSDVEKEIESGHLTYSFHEGEKMITLYDLEKYMGAEQTRKITNEYLEKQDTE</sequence>
<organism evidence="1 2">
    <name type="scientific">Fodinibius salipaludis</name>
    <dbReference type="NCBI Taxonomy" id="2032627"/>
    <lineage>
        <taxon>Bacteria</taxon>
        <taxon>Pseudomonadati</taxon>
        <taxon>Balneolota</taxon>
        <taxon>Balneolia</taxon>
        <taxon>Balneolales</taxon>
        <taxon>Balneolaceae</taxon>
        <taxon>Fodinibius</taxon>
    </lineage>
</organism>
<gene>
    <name evidence="1" type="ORF">CK503_12270</name>
</gene>
<dbReference type="RefSeq" id="WP_095607111.1">
    <property type="nucleotide sequence ID" value="NZ_NSKE01000008.1"/>
</dbReference>
<reference evidence="1 2" key="1">
    <citation type="submission" date="2017-08" db="EMBL/GenBank/DDBJ databases">
        <title>Aliifodinibius alkalisoli sp. nov., isolated from saline alkaline soil.</title>
        <authorList>
            <person name="Liu D."/>
            <person name="Zhang G."/>
        </authorList>
    </citation>
    <scope>NUCLEOTIDE SEQUENCE [LARGE SCALE GENOMIC DNA]</scope>
    <source>
        <strain evidence="1 2">WN023</strain>
    </source>
</reference>
<keyword evidence="2" id="KW-1185">Reference proteome</keyword>
<evidence type="ECO:0000313" key="2">
    <source>
        <dbReference type="Proteomes" id="UP000218831"/>
    </source>
</evidence>
<protein>
    <recommendedName>
        <fullName evidence="3">Helix-turn-helix domain-containing protein</fullName>
    </recommendedName>
</protein>
<dbReference type="AlphaFoldDB" id="A0A2A2G8K0"/>
<accession>A0A2A2G8K0</accession>